<keyword evidence="4" id="KW-1185">Reference proteome</keyword>
<evidence type="ECO:0000313" key="3">
    <source>
        <dbReference type="EMBL" id="OBY33510.1"/>
    </source>
</evidence>
<dbReference type="Proteomes" id="UP000092668">
    <property type="component" value="Unassembled WGS sequence"/>
</dbReference>
<dbReference type="InterPro" id="IPR007969">
    <property type="entry name" value="DUF732"/>
</dbReference>
<accession>A0A1B8SLE3</accession>
<sequence length="116" mass="12395">MLLSPLVAPTADAHADNSADTTYLQTLDSNKIGYRSREYAITLGHQLCRNIDSGFAIAEIVQRMVHSTLDAQASTVIITAAISAYCPQYGVLLHPESKQSSQPPPGKRAKGTGVIV</sequence>
<feature type="region of interest" description="Disordered" evidence="1">
    <location>
        <begin position="95"/>
        <end position="116"/>
    </location>
</feature>
<dbReference type="AlphaFoldDB" id="A0A1B8SLE3"/>
<comment type="caution">
    <text evidence="3">The sequence shown here is derived from an EMBL/GenBank/DDBJ whole genome shotgun (WGS) entry which is preliminary data.</text>
</comment>
<protein>
    <recommendedName>
        <fullName evidence="2">DUF732 domain-containing protein</fullName>
    </recommendedName>
</protein>
<feature type="domain" description="DUF732" evidence="2">
    <location>
        <begin position="19"/>
        <end position="88"/>
    </location>
</feature>
<gene>
    <name evidence="3" type="ORF">ACT18_00775</name>
</gene>
<evidence type="ECO:0000313" key="4">
    <source>
        <dbReference type="Proteomes" id="UP000092668"/>
    </source>
</evidence>
<reference evidence="3 4" key="1">
    <citation type="submission" date="2015-06" db="EMBL/GenBank/DDBJ databases">
        <title>Genome sequence of Mycobacterium kumamotonense strain Roo.</title>
        <authorList>
            <person name="Greninger A.L."/>
            <person name="Cunningham G."/>
            <person name="Miller S."/>
        </authorList>
    </citation>
    <scope>NUCLEOTIDE SEQUENCE [LARGE SCALE GENOMIC DNA]</scope>
    <source>
        <strain evidence="3 4">Roo</strain>
    </source>
</reference>
<evidence type="ECO:0000256" key="1">
    <source>
        <dbReference type="SAM" id="MobiDB-lite"/>
    </source>
</evidence>
<organism evidence="3 4">
    <name type="scientific">Mycolicibacter kumamotonensis</name>
    <dbReference type="NCBI Taxonomy" id="354243"/>
    <lineage>
        <taxon>Bacteria</taxon>
        <taxon>Bacillati</taxon>
        <taxon>Actinomycetota</taxon>
        <taxon>Actinomycetes</taxon>
        <taxon>Mycobacteriales</taxon>
        <taxon>Mycobacteriaceae</taxon>
        <taxon>Mycolicibacter</taxon>
    </lineage>
</organism>
<evidence type="ECO:0000259" key="2">
    <source>
        <dbReference type="Pfam" id="PF05305"/>
    </source>
</evidence>
<proteinExistence type="predicted"/>
<dbReference type="EMBL" id="LFOE01000001">
    <property type="protein sequence ID" value="OBY33510.1"/>
    <property type="molecule type" value="Genomic_DNA"/>
</dbReference>
<dbReference type="Pfam" id="PF05305">
    <property type="entry name" value="DUF732"/>
    <property type="match status" value="1"/>
</dbReference>
<name>A0A1B8SLE3_9MYCO</name>